<accession>A0A9P8L693</accession>
<protein>
    <submittedName>
        <fullName evidence="1">Uncharacterized protein</fullName>
    </submittedName>
</protein>
<dbReference type="AlphaFoldDB" id="A0A9P8L693"/>
<dbReference type="PANTHER" id="PTHR42085">
    <property type="entry name" value="F-BOX DOMAIN-CONTAINING PROTEIN"/>
    <property type="match status" value="1"/>
</dbReference>
<reference evidence="1" key="1">
    <citation type="submission" date="2021-03" db="EMBL/GenBank/DDBJ databases">
        <title>Comparative genomics and phylogenomic investigation of the class Geoglossomycetes provide insights into ecological specialization and systematics.</title>
        <authorList>
            <person name="Melie T."/>
            <person name="Pirro S."/>
            <person name="Miller A.N."/>
            <person name="Quandt A."/>
        </authorList>
    </citation>
    <scope>NUCLEOTIDE SEQUENCE</scope>
    <source>
        <strain evidence="1">GBOQ0MN5Z8</strain>
    </source>
</reference>
<proteinExistence type="predicted"/>
<dbReference type="Proteomes" id="UP000698800">
    <property type="component" value="Unassembled WGS sequence"/>
</dbReference>
<evidence type="ECO:0000313" key="2">
    <source>
        <dbReference type="Proteomes" id="UP000698800"/>
    </source>
</evidence>
<dbReference type="OrthoDB" id="2951834at2759"/>
<sequence length="289" mass="33103">MTRKDATSSECSRLSRRTLRHFTGFLRACRQVSREACAVLYGSNHFHLFTTFSDDIRSFLEKIGESNRRSIRSLKIDWVHGVRECTDEGGVLDIIETLDETRNAACGGANPFWDDIFGSLLRYKTETVLHIRLTLELLARGHGLKELALVIPGRDACKLRVDRYEEDTKRERYDMKYFGWELLLHHRELQLALESIRGLEKLSIGHTVCLGRMEQIARKMGVTDLTVTWTASEGQDYGFPDEVIHMVQDEGWDVELEAYKAHKLLSGPNYSSSGGNSIAWWYCSCDECL</sequence>
<dbReference type="PANTHER" id="PTHR42085:SF1">
    <property type="entry name" value="F-BOX DOMAIN-CONTAINING PROTEIN"/>
    <property type="match status" value="1"/>
</dbReference>
<dbReference type="EMBL" id="JAGHQL010000002">
    <property type="protein sequence ID" value="KAH0547683.1"/>
    <property type="molecule type" value="Genomic_DNA"/>
</dbReference>
<organism evidence="1 2">
    <name type="scientific">Glutinoglossum americanum</name>
    <dbReference type="NCBI Taxonomy" id="1670608"/>
    <lineage>
        <taxon>Eukaryota</taxon>
        <taxon>Fungi</taxon>
        <taxon>Dikarya</taxon>
        <taxon>Ascomycota</taxon>
        <taxon>Pezizomycotina</taxon>
        <taxon>Geoglossomycetes</taxon>
        <taxon>Geoglossales</taxon>
        <taxon>Geoglossaceae</taxon>
        <taxon>Glutinoglossum</taxon>
    </lineage>
</organism>
<keyword evidence="2" id="KW-1185">Reference proteome</keyword>
<comment type="caution">
    <text evidence="1">The sequence shown here is derived from an EMBL/GenBank/DDBJ whole genome shotgun (WGS) entry which is preliminary data.</text>
</comment>
<evidence type="ECO:0000313" key="1">
    <source>
        <dbReference type="EMBL" id="KAH0547683.1"/>
    </source>
</evidence>
<gene>
    <name evidence="1" type="ORF">FGG08_000172</name>
</gene>
<dbReference type="InterPro" id="IPR038883">
    <property type="entry name" value="AN11006-like"/>
</dbReference>
<name>A0A9P8L693_9PEZI</name>